<dbReference type="PROSITE" id="PS50222">
    <property type="entry name" value="EF_HAND_2"/>
    <property type="match status" value="2"/>
</dbReference>
<organism evidence="3 4">
    <name type="scientific">Paramecium primaurelia</name>
    <dbReference type="NCBI Taxonomy" id="5886"/>
    <lineage>
        <taxon>Eukaryota</taxon>
        <taxon>Sar</taxon>
        <taxon>Alveolata</taxon>
        <taxon>Ciliophora</taxon>
        <taxon>Intramacronucleata</taxon>
        <taxon>Oligohymenophorea</taxon>
        <taxon>Peniculida</taxon>
        <taxon>Parameciidae</taxon>
        <taxon>Paramecium</taxon>
    </lineage>
</organism>
<dbReference type="Pfam" id="PF13833">
    <property type="entry name" value="EF-hand_8"/>
    <property type="match status" value="1"/>
</dbReference>
<dbReference type="EMBL" id="CAJJDM010000100">
    <property type="protein sequence ID" value="CAD8095025.1"/>
    <property type="molecule type" value="Genomic_DNA"/>
</dbReference>
<evidence type="ECO:0000313" key="4">
    <source>
        <dbReference type="Proteomes" id="UP000688137"/>
    </source>
</evidence>
<keyword evidence="4" id="KW-1185">Reference proteome</keyword>
<comment type="caution">
    <text evidence="3">The sequence shown here is derived from an EMBL/GenBank/DDBJ whole genome shotgun (WGS) entry which is preliminary data.</text>
</comment>
<gene>
    <name evidence="3" type="ORF">PPRIM_AZ9-3.1.T0970151</name>
</gene>
<evidence type="ECO:0000256" key="1">
    <source>
        <dbReference type="ARBA" id="ARBA00022737"/>
    </source>
</evidence>
<dbReference type="Proteomes" id="UP000688137">
    <property type="component" value="Unassembled WGS sequence"/>
</dbReference>
<evidence type="ECO:0000313" key="3">
    <source>
        <dbReference type="EMBL" id="CAD8095025.1"/>
    </source>
</evidence>
<accession>A0A8S1NZ57</accession>
<name>A0A8S1NZ57_PARPR</name>
<dbReference type="PANTHER" id="PTHR23049">
    <property type="entry name" value="MYOSIN REGULATORY LIGHT CHAIN 2"/>
    <property type="match status" value="1"/>
</dbReference>
<dbReference type="InterPro" id="IPR050403">
    <property type="entry name" value="Myosin_RLC"/>
</dbReference>
<dbReference type="Pfam" id="PF13405">
    <property type="entry name" value="EF-hand_6"/>
    <property type="match status" value="1"/>
</dbReference>
<dbReference type="GO" id="GO:0005509">
    <property type="term" value="F:calcium ion binding"/>
    <property type="evidence" value="ECO:0007669"/>
    <property type="project" value="InterPro"/>
</dbReference>
<sequence>MNQTQTNLSQVRQKEKVSLNDGLPKIEPRIVIEELKSHLYSDDNFKKLFSDAEDKKYRENFQLFDRDGDERINFTELQELLTSIGYIFEEQELSELFKELEDSEGQGIRSDALFILVSKKKREQDREEQLIEAFKSVDLENTGYIQSEYFKELLMTMGYRFNEDEADEYMKFIDPKNEGKFLYIDIVKKILK</sequence>
<keyword evidence="1" id="KW-0677">Repeat</keyword>
<feature type="domain" description="EF-hand" evidence="2">
    <location>
        <begin position="125"/>
        <end position="160"/>
    </location>
</feature>
<protein>
    <recommendedName>
        <fullName evidence="2">EF-hand domain-containing protein</fullName>
    </recommendedName>
</protein>
<reference evidence="3" key="1">
    <citation type="submission" date="2021-01" db="EMBL/GenBank/DDBJ databases">
        <authorList>
            <consortium name="Genoscope - CEA"/>
            <person name="William W."/>
        </authorList>
    </citation>
    <scope>NUCLEOTIDE SEQUENCE</scope>
</reference>
<proteinExistence type="predicted"/>
<dbReference type="FunFam" id="1.10.238.10:FF:000001">
    <property type="entry name" value="Calmodulin 1"/>
    <property type="match status" value="1"/>
</dbReference>
<dbReference type="AlphaFoldDB" id="A0A8S1NZ57"/>
<dbReference type="SMART" id="SM00054">
    <property type="entry name" value="EFh"/>
    <property type="match status" value="2"/>
</dbReference>
<evidence type="ECO:0000259" key="2">
    <source>
        <dbReference type="PROSITE" id="PS50222"/>
    </source>
</evidence>
<dbReference type="InterPro" id="IPR002048">
    <property type="entry name" value="EF_hand_dom"/>
</dbReference>
<dbReference type="OMA" id="EWSSTWN"/>
<feature type="domain" description="EF-hand" evidence="2">
    <location>
        <begin position="52"/>
        <end position="87"/>
    </location>
</feature>